<comment type="cofactor">
    <cofactor evidence="15">
        <name>pyruvate</name>
        <dbReference type="ChEBI" id="CHEBI:15361"/>
    </cofactor>
    <text evidence="15">Binds 1 pyruvoyl group covalently per subunit.</text>
</comment>
<dbReference type="UniPathway" id="UPA00331">
    <property type="reaction ID" value="UER00451"/>
</dbReference>
<keyword evidence="10 15" id="KW-0704">Schiff base</keyword>
<evidence type="ECO:0000256" key="13">
    <source>
        <dbReference type="ARBA" id="ARBA00056215"/>
    </source>
</evidence>
<dbReference type="Gene3D" id="3.30.360.110">
    <property type="entry name" value="S-adenosylmethionine decarboxylase domain"/>
    <property type="match status" value="1"/>
</dbReference>
<dbReference type="InterPro" id="IPR042284">
    <property type="entry name" value="AdoMetDC_N"/>
</dbReference>
<keyword evidence="17" id="KW-1185">Reference proteome</keyword>
<dbReference type="AlphaFoldDB" id="A0A1S6IVV3"/>
<comment type="pathway">
    <text evidence="1 15">Amine and polyamine biosynthesis; S-adenosylmethioninamine biosynthesis; S-adenosylmethioninamine from S-adenosyl-L-methionine: step 1/1.</text>
</comment>
<dbReference type="RefSeq" id="WP_077713926.1">
    <property type="nucleotide sequence ID" value="NZ_CP019698.1"/>
</dbReference>
<keyword evidence="11 15" id="KW-0670">Pyruvate</keyword>
<accession>A0A1S6IVV3</accession>
<dbReference type="SUPFAM" id="SSF56276">
    <property type="entry name" value="S-adenosylmethionine decarboxylase"/>
    <property type="match status" value="1"/>
</dbReference>
<feature type="chain" id="PRO_5023278589" description="S-adenosylmethionine decarboxylase beta chain" evidence="15">
    <location>
        <begin position="1"/>
        <end position="66"/>
    </location>
</feature>
<dbReference type="NCBIfam" id="TIGR03330">
    <property type="entry name" value="SAM_DCase_Bsu"/>
    <property type="match status" value="1"/>
</dbReference>
<dbReference type="Gene3D" id="3.30.160.750">
    <property type="match status" value="1"/>
</dbReference>
<comment type="similarity">
    <text evidence="14 15">Belongs to the prokaryotic AdoMetDC family. Type 1 subfamily.</text>
</comment>
<evidence type="ECO:0000256" key="7">
    <source>
        <dbReference type="ARBA" id="ARBA00023115"/>
    </source>
</evidence>
<dbReference type="PANTHER" id="PTHR33866">
    <property type="entry name" value="S-ADENOSYLMETHIONINE DECARBOXYLASE PROENZYME"/>
    <property type="match status" value="1"/>
</dbReference>
<evidence type="ECO:0000256" key="4">
    <source>
        <dbReference type="ARBA" id="ARBA00022793"/>
    </source>
</evidence>
<dbReference type="GO" id="GO:0005829">
    <property type="term" value="C:cytosol"/>
    <property type="evidence" value="ECO:0007669"/>
    <property type="project" value="TreeGrafter"/>
</dbReference>
<evidence type="ECO:0000256" key="5">
    <source>
        <dbReference type="ARBA" id="ARBA00022813"/>
    </source>
</evidence>
<evidence type="ECO:0000256" key="8">
    <source>
        <dbReference type="ARBA" id="ARBA00023145"/>
    </source>
</evidence>
<dbReference type="EMBL" id="CP019698">
    <property type="protein sequence ID" value="AQS58898.1"/>
    <property type="molecule type" value="Genomic_DNA"/>
</dbReference>
<keyword evidence="3 15" id="KW-0949">S-adenosyl-L-methionine</keyword>
<dbReference type="Proteomes" id="UP000189464">
    <property type="component" value="Chromosome"/>
</dbReference>
<comment type="catalytic activity">
    <reaction evidence="12 15">
        <text>S-adenosyl-L-methionine + H(+) = S-adenosyl 3-(methylsulfanyl)propylamine + CO2</text>
        <dbReference type="Rhea" id="RHEA:15981"/>
        <dbReference type="ChEBI" id="CHEBI:15378"/>
        <dbReference type="ChEBI" id="CHEBI:16526"/>
        <dbReference type="ChEBI" id="CHEBI:57443"/>
        <dbReference type="ChEBI" id="CHEBI:59789"/>
        <dbReference type="EC" id="4.1.1.50"/>
    </reaction>
</comment>
<keyword evidence="9 15" id="KW-0456">Lyase</keyword>
<dbReference type="GO" id="GO:0004014">
    <property type="term" value="F:adenosylmethionine decarboxylase activity"/>
    <property type="evidence" value="ECO:0007669"/>
    <property type="project" value="UniProtKB-UniRule"/>
</dbReference>
<feature type="modified residue" description="Pyruvic acid (Ser); by autocatalysis" evidence="15">
    <location>
        <position position="67"/>
    </location>
</feature>
<sequence length="131" mass="14693">MAVLGQPLGLQLLAEIWECDENKLNDIKYIQEMMIKAAKKANANIREVAFHHFDPQGVSGVVVIAESHLTIHTWPELAYAAVDIFTCGEHVDPWVALESITQDLNAEDANVMEISRGMKNLKRLKKKKPVT</sequence>
<evidence type="ECO:0000256" key="2">
    <source>
        <dbReference type="ARBA" id="ARBA00011601"/>
    </source>
</evidence>
<evidence type="ECO:0000256" key="6">
    <source>
        <dbReference type="ARBA" id="ARBA00023066"/>
    </source>
</evidence>
<feature type="active site" description="Proton donor; for catalytic activity" evidence="15">
    <location>
        <position position="87"/>
    </location>
</feature>
<dbReference type="InterPro" id="IPR003826">
    <property type="entry name" value="AdoMetDC_fam_prok"/>
</dbReference>
<feature type="site" description="Cleavage (non-hydrolytic); by autolysis" evidence="15">
    <location>
        <begin position="66"/>
        <end position="67"/>
    </location>
</feature>
<evidence type="ECO:0000313" key="17">
    <source>
        <dbReference type="Proteomes" id="UP000189464"/>
    </source>
</evidence>
<comment type="subunit">
    <text evidence="2 15">Heterotetramer of two alpha and two beta chains arranged as a dimer of alpha/beta heterodimers.</text>
</comment>
<keyword evidence="7 15" id="KW-0620">Polyamine biosynthesis</keyword>
<dbReference type="FunFam" id="3.30.360.110:FF:000001">
    <property type="entry name" value="S-adenosylmethionine decarboxylase proenzyme"/>
    <property type="match status" value="1"/>
</dbReference>
<evidence type="ECO:0000256" key="14">
    <source>
        <dbReference type="ARBA" id="ARBA00061583"/>
    </source>
</evidence>
<protein>
    <recommendedName>
        <fullName evidence="15">S-adenosylmethionine decarboxylase proenzyme</fullName>
        <shortName evidence="15">AdoMetDC</shortName>
        <shortName evidence="15">SAMDC</shortName>
        <ecNumber evidence="15">4.1.1.50</ecNumber>
    </recommendedName>
    <component>
        <recommendedName>
            <fullName evidence="15">S-adenosylmethionine decarboxylase beta chain</fullName>
        </recommendedName>
    </component>
    <component>
        <recommendedName>
            <fullName evidence="15">S-adenosylmethionine decarboxylase alpha chain</fullName>
        </recommendedName>
    </component>
</protein>
<reference evidence="16 17" key="1">
    <citation type="journal article" date="2016" name="Int. J. Syst. Evol. Microbiol.">
        <title>Desulfotomaculum ferrireducens sp. nov., a moderately thermophilic sulfate-reducing and dissimilatory Fe(III)-reducing bacterium isolated from compost.</title>
        <authorList>
            <person name="Yang G."/>
            <person name="Guo J."/>
            <person name="Zhuang L."/>
            <person name="Yuan Y."/>
            <person name="Zhou S."/>
        </authorList>
    </citation>
    <scope>NUCLEOTIDE SEQUENCE [LARGE SCALE GENOMIC DNA]</scope>
    <source>
        <strain evidence="16 17">GSS09</strain>
    </source>
</reference>
<dbReference type="EC" id="4.1.1.50" evidence="15"/>
<evidence type="ECO:0000256" key="15">
    <source>
        <dbReference type="HAMAP-Rule" id="MF_00464"/>
    </source>
</evidence>
<dbReference type="KEGG" id="dfg:B0537_07250"/>
<dbReference type="GO" id="GO:0008295">
    <property type="term" value="P:spermidine biosynthetic process"/>
    <property type="evidence" value="ECO:0007669"/>
    <property type="project" value="UniProtKB-UniRule"/>
</dbReference>
<evidence type="ECO:0000256" key="3">
    <source>
        <dbReference type="ARBA" id="ARBA00022691"/>
    </source>
</evidence>
<dbReference type="Pfam" id="PF02675">
    <property type="entry name" value="AdoMet_dc"/>
    <property type="match status" value="1"/>
</dbReference>
<keyword evidence="8 15" id="KW-0865">Zymogen</keyword>
<evidence type="ECO:0000256" key="9">
    <source>
        <dbReference type="ARBA" id="ARBA00023239"/>
    </source>
</evidence>
<feature type="active site" description="Proton acceptor; for processing activity" evidence="15">
    <location>
        <position position="72"/>
    </location>
</feature>
<evidence type="ECO:0000313" key="16">
    <source>
        <dbReference type="EMBL" id="AQS58898.1"/>
    </source>
</evidence>
<feature type="active site" description="Schiff-base intermediate with substrate; via pyruvic acid" evidence="15">
    <location>
        <position position="67"/>
    </location>
</feature>
<dbReference type="InterPro" id="IPR042286">
    <property type="entry name" value="AdoMetDC_C"/>
</dbReference>
<evidence type="ECO:0000256" key="12">
    <source>
        <dbReference type="ARBA" id="ARBA00048112"/>
    </source>
</evidence>
<gene>
    <name evidence="15" type="primary">speH</name>
    <name evidence="16" type="ORF">B0537_07250</name>
</gene>
<evidence type="ECO:0000256" key="10">
    <source>
        <dbReference type="ARBA" id="ARBA00023270"/>
    </source>
</evidence>
<dbReference type="PANTHER" id="PTHR33866:SF2">
    <property type="entry name" value="S-ADENOSYLMETHIONINE DECARBOXYLASE PROENZYME"/>
    <property type="match status" value="1"/>
</dbReference>
<dbReference type="InterPro" id="IPR017716">
    <property type="entry name" value="S-AdoMet_deCOase_pro-enz"/>
</dbReference>
<comment type="PTM">
    <text evidence="15">Is synthesized initially as an inactive proenzyme. Formation of the active enzyme involves a self-maturation process in which the active site pyruvoyl group is generated from an internal serine residue via an autocatalytic post-translational modification. Two non-identical subunits are generated from the proenzyme in this reaction, and the pyruvate is formed at the N-terminus of the alpha chain, which is derived from the carboxyl end of the proenzyme. The post-translation cleavage follows an unusual pathway, termed non-hydrolytic serinolysis, in which the side chain hydroxyl group of the serine supplies its oxygen atom to form the C-terminus of the beta chain, while the remainder of the serine residue undergoes an oxidative deamination to produce ammonia and the pyruvoyl group blocking the N-terminus of the alpha chain.</text>
</comment>
<organism evidence="16 17">
    <name type="scientific">Desulforamulus ferrireducens</name>
    <dbReference type="NCBI Taxonomy" id="1833852"/>
    <lineage>
        <taxon>Bacteria</taxon>
        <taxon>Bacillati</taxon>
        <taxon>Bacillota</taxon>
        <taxon>Clostridia</taxon>
        <taxon>Eubacteriales</taxon>
        <taxon>Peptococcaceae</taxon>
        <taxon>Desulforamulus</taxon>
    </lineage>
</organism>
<feature type="chain" id="PRO_5023278588" description="S-adenosylmethionine decarboxylase alpha chain" evidence="15">
    <location>
        <begin position="67"/>
        <end position="131"/>
    </location>
</feature>
<keyword evidence="4 15" id="KW-0210">Decarboxylase</keyword>
<comment type="function">
    <text evidence="13 15">Catalyzes the decarboxylation of S-adenosylmethionine to S-adenosylmethioninamine (dcAdoMet), the propylamine donor required for the synthesis of the polyamines spermine and spermidine from the diamine putrescine.</text>
</comment>
<evidence type="ECO:0000256" key="1">
    <source>
        <dbReference type="ARBA" id="ARBA00004911"/>
    </source>
</evidence>
<name>A0A1S6IVV3_9FIRM</name>
<dbReference type="InterPro" id="IPR016067">
    <property type="entry name" value="S-AdoMet_deCO2ase_core"/>
</dbReference>
<proteinExistence type="inferred from homology"/>
<dbReference type="STRING" id="1833852.B0537_07250"/>
<dbReference type="HAMAP" id="MF_00464">
    <property type="entry name" value="AdoMetDC_1"/>
    <property type="match status" value="1"/>
</dbReference>
<dbReference type="OrthoDB" id="9793120at2"/>
<keyword evidence="6 15" id="KW-0745">Spermidine biosynthesis</keyword>
<keyword evidence="5 15" id="KW-0068">Autocatalytic cleavage</keyword>
<evidence type="ECO:0000256" key="11">
    <source>
        <dbReference type="ARBA" id="ARBA00023317"/>
    </source>
</evidence>